<reference evidence="3" key="1">
    <citation type="journal article" date="2019" name="Database">
        <title>The radish genome database (RadishGD): an integrated information resource for radish genomics.</title>
        <authorList>
            <person name="Yu H.J."/>
            <person name="Baek S."/>
            <person name="Lee Y.J."/>
            <person name="Cho A."/>
            <person name="Mun J.H."/>
        </authorList>
    </citation>
    <scope>NUCLEOTIDE SEQUENCE [LARGE SCALE GENOMIC DNA]</scope>
    <source>
        <strain evidence="3">cv. WK10039</strain>
    </source>
</reference>
<dbReference type="KEGG" id="rsz:108860425"/>
<feature type="transmembrane region" description="Helical" evidence="2">
    <location>
        <begin position="151"/>
        <end position="171"/>
    </location>
</feature>
<dbReference type="GeneID" id="108860425"/>
<organism evidence="3 4">
    <name type="scientific">Raphanus sativus</name>
    <name type="common">Radish</name>
    <name type="synonym">Raphanus raphanistrum var. sativus</name>
    <dbReference type="NCBI Taxonomy" id="3726"/>
    <lineage>
        <taxon>Eukaryota</taxon>
        <taxon>Viridiplantae</taxon>
        <taxon>Streptophyta</taxon>
        <taxon>Embryophyta</taxon>
        <taxon>Tracheophyta</taxon>
        <taxon>Spermatophyta</taxon>
        <taxon>Magnoliopsida</taxon>
        <taxon>eudicotyledons</taxon>
        <taxon>Gunneridae</taxon>
        <taxon>Pentapetalae</taxon>
        <taxon>rosids</taxon>
        <taxon>malvids</taxon>
        <taxon>Brassicales</taxon>
        <taxon>Brassicaceae</taxon>
        <taxon>Brassiceae</taxon>
        <taxon>Raphanus</taxon>
    </lineage>
</organism>
<evidence type="ECO:0000313" key="4">
    <source>
        <dbReference type="RefSeq" id="XP_018489809.1"/>
    </source>
</evidence>
<keyword evidence="2" id="KW-0472">Membrane</keyword>
<protein>
    <submittedName>
        <fullName evidence="4 5">Protein SINE3</fullName>
    </submittedName>
</protein>
<name>A0A6J0NYP5_RAPSA</name>
<keyword evidence="2" id="KW-1133">Transmembrane helix</keyword>
<dbReference type="OrthoDB" id="1105634at2759"/>
<keyword evidence="2" id="KW-0812">Transmembrane</keyword>
<accession>A0A6J0NYP5</accession>
<keyword evidence="3" id="KW-1185">Reference proteome</keyword>
<gene>
    <name evidence="4 5" type="primary">LOC108860425</name>
</gene>
<dbReference type="Proteomes" id="UP000504610">
    <property type="component" value="Chromosome 5"/>
</dbReference>
<feature type="compositionally biased region" description="Basic and acidic residues" evidence="1">
    <location>
        <begin position="18"/>
        <end position="38"/>
    </location>
</feature>
<reference evidence="4 5" key="2">
    <citation type="submission" date="2025-04" db="UniProtKB">
        <authorList>
            <consortium name="RefSeq"/>
        </authorList>
    </citation>
    <scope>IDENTIFICATION</scope>
    <source>
        <tissue evidence="4 5">Leaf</tissue>
    </source>
</reference>
<dbReference type="RefSeq" id="XP_056866178.1">
    <property type="nucleotide sequence ID" value="XM_057010198.1"/>
</dbReference>
<evidence type="ECO:0000313" key="3">
    <source>
        <dbReference type="Proteomes" id="UP000504610"/>
    </source>
</evidence>
<evidence type="ECO:0000256" key="2">
    <source>
        <dbReference type="SAM" id="Phobius"/>
    </source>
</evidence>
<evidence type="ECO:0000256" key="1">
    <source>
        <dbReference type="SAM" id="MobiDB-lite"/>
    </source>
</evidence>
<proteinExistence type="predicted"/>
<dbReference type="AlphaFoldDB" id="A0A6J0NYP5"/>
<sequence length="183" mass="19884">MKEIQIPRKNFARSSDPATKRVIKDPELKNRKSAEKKQSATVSDLSVKVTKEPADFDPIYFAISDYEAESFLQGSSVDLLPTPEVCDESPVSSTVTHKAFRIIDAIPADLPASVQSLRAEIGDLKKTIYSVKSSEESNCIDGGAVTLKFRLVIFAFILWALFAAVVVSVGSGEEVAYSGPLPT</sequence>
<dbReference type="RefSeq" id="XP_018489809.1">
    <property type="nucleotide sequence ID" value="XM_018634307.2"/>
</dbReference>
<evidence type="ECO:0000313" key="5">
    <source>
        <dbReference type="RefSeq" id="XP_056866178.1"/>
    </source>
</evidence>
<feature type="region of interest" description="Disordered" evidence="1">
    <location>
        <begin position="1"/>
        <end position="41"/>
    </location>
</feature>